<evidence type="ECO:0000259" key="1">
    <source>
        <dbReference type="PROSITE" id="PS51094"/>
    </source>
</evidence>
<name>A0A379CJ04_9FIRM</name>
<feature type="domain" description="PTS EIIA type-2" evidence="1">
    <location>
        <begin position="5"/>
        <end position="152"/>
    </location>
</feature>
<dbReference type="SUPFAM" id="SSF55804">
    <property type="entry name" value="Phoshotransferase/anion transport protein"/>
    <property type="match status" value="1"/>
</dbReference>
<dbReference type="PANTHER" id="PTHR47738">
    <property type="entry name" value="PTS SYSTEM FRUCTOSE-LIKE EIIA COMPONENT-RELATED"/>
    <property type="match status" value="1"/>
</dbReference>
<organism evidence="2 3">
    <name type="scientific">Peptostreptococcus anaerobius</name>
    <dbReference type="NCBI Taxonomy" id="1261"/>
    <lineage>
        <taxon>Bacteria</taxon>
        <taxon>Bacillati</taxon>
        <taxon>Bacillota</taxon>
        <taxon>Clostridia</taxon>
        <taxon>Peptostreptococcales</taxon>
        <taxon>Peptostreptococcaceae</taxon>
        <taxon>Peptostreptococcus</taxon>
    </lineage>
</organism>
<accession>A0A379CJ04</accession>
<sequence>MQLKEYFKKELVFHDLSVADKGEFFTILSQKACSLGKVTDEFEVNVKKREDNFPTGIQLEDFAVAIPHTDAEYVKEEFIAVAVFKEPVKFSSMEDASAILDVRAAFMLGLNQPHSQLEVLTELMGIFQDKERMAKIINSSSKEELENIIFNI</sequence>
<dbReference type="InterPro" id="IPR016152">
    <property type="entry name" value="PTrfase/Anion_transptr"/>
</dbReference>
<dbReference type="RefSeq" id="WP_002845458.1">
    <property type="nucleotide sequence ID" value="NZ_FOVA01000001.1"/>
</dbReference>
<protein>
    <submittedName>
        <fullName evidence="2">Probable licABCH operon regulator</fullName>
    </submittedName>
</protein>
<dbReference type="EMBL" id="UGTB01000004">
    <property type="protein sequence ID" value="SUB61607.1"/>
    <property type="molecule type" value="Genomic_DNA"/>
</dbReference>
<gene>
    <name evidence="2" type="primary">licR</name>
    <name evidence="2" type="ORF">NCTC11460_01549</name>
</gene>
<dbReference type="AlphaFoldDB" id="A0A379CJ04"/>
<reference evidence="2 3" key="1">
    <citation type="submission" date="2018-06" db="EMBL/GenBank/DDBJ databases">
        <authorList>
            <consortium name="Pathogen Informatics"/>
            <person name="Doyle S."/>
        </authorList>
    </citation>
    <scope>NUCLEOTIDE SEQUENCE [LARGE SCALE GENOMIC DNA]</scope>
    <source>
        <strain evidence="2 3">NCTC11460</strain>
    </source>
</reference>
<dbReference type="Proteomes" id="UP000255101">
    <property type="component" value="Unassembled WGS sequence"/>
</dbReference>
<evidence type="ECO:0000313" key="2">
    <source>
        <dbReference type="EMBL" id="SUB61607.1"/>
    </source>
</evidence>
<dbReference type="InterPro" id="IPR002178">
    <property type="entry name" value="PTS_EIIA_type-2_dom"/>
</dbReference>
<proteinExistence type="predicted"/>
<dbReference type="InterPro" id="IPR051541">
    <property type="entry name" value="PTS_SugarTrans_NitroReg"/>
</dbReference>
<evidence type="ECO:0000313" key="3">
    <source>
        <dbReference type="Proteomes" id="UP000255101"/>
    </source>
</evidence>
<dbReference type="Pfam" id="PF00359">
    <property type="entry name" value="PTS_EIIA_2"/>
    <property type="match status" value="1"/>
</dbReference>
<dbReference type="CDD" id="cd00211">
    <property type="entry name" value="PTS_IIA_fru"/>
    <property type="match status" value="1"/>
</dbReference>
<dbReference type="PANTHER" id="PTHR47738:SF3">
    <property type="entry name" value="PHOSPHOTRANSFERASE SYSTEM MANNITOL_FRUCTOSE-SPECIFIC IIA DOMAIN CONTAINING PROTEIN"/>
    <property type="match status" value="1"/>
</dbReference>
<dbReference type="PROSITE" id="PS51094">
    <property type="entry name" value="PTS_EIIA_TYPE_2"/>
    <property type="match status" value="1"/>
</dbReference>
<dbReference type="Gene3D" id="3.40.930.10">
    <property type="entry name" value="Mannitol-specific EII, Chain A"/>
    <property type="match status" value="1"/>
</dbReference>